<evidence type="ECO:0000313" key="2">
    <source>
        <dbReference type="EMBL" id="OEL20167.1"/>
    </source>
</evidence>
<evidence type="ECO:0000256" key="1">
    <source>
        <dbReference type="SAM" id="MobiDB-lite"/>
    </source>
</evidence>
<feature type="compositionally biased region" description="Polar residues" evidence="1">
    <location>
        <begin position="85"/>
        <end position="97"/>
    </location>
</feature>
<sequence length="97" mass="10774">MNSMQWLHVQRPTHCGVSRGRSGRWLLSIKSRGQARNGCYCCYRTWILMQGLSFFSASREHGICAMTLSTGRGLHRSSARHDSSRVTGNPSSTSITG</sequence>
<feature type="region of interest" description="Disordered" evidence="1">
    <location>
        <begin position="72"/>
        <end position="97"/>
    </location>
</feature>
<accession>A0A1E5V522</accession>
<dbReference type="Proteomes" id="UP000095767">
    <property type="component" value="Unassembled WGS sequence"/>
</dbReference>
<proteinExistence type="predicted"/>
<gene>
    <name evidence="2" type="ORF">BAE44_0018813</name>
</gene>
<evidence type="ECO:0000313" key="3">
    <source>
        <dbReference type="Proteomes" id="UP000095767"/>
    </source>
</evidence>
<organism evidence="2 3">
    <name type="scientific">Dichanthelium oligosanthes</name>
    <dbReference type="NCBI Taxonomy" id="888268"/>
    <lineage>
        <taxon>Eukaryota</taxon>
        <taxon>Viridiplantae</taxon>
        <taxon>Streptophyta</taxon>
        <taxon>Embryophyta</taxon>
        <taxon>Tracheophyta</taxon>
        <taxon>Spermatophyta</taxon>
        <taxon>Magnoliopsida</taxon>
        <taxon>Liliopsida</taxon>
        <taxon>Poales</taxon>
        <taxon>Poaceae</taxon>
        <taxon>PACMAD clade</taxon>
        <taxon>Panicoideae</taxon>
        <taxon>Panicodae</taxon>
        <taxon>Paniceae</taxon>
        <taxon>Dichantheliinae</taxon>
        <taxon>Dichanthelium</taxon>
    </lineage>
</organism>
<keyword evidence="3" id="KW-1185">Reference proteome</keyword>
<reference evidence="2 3" key="1">
    <citation type="submission" date="2016-09" db="EMBL/GenBank/DDBJ databases">
        <title>The draft genome of Dichanthelium oligosanthes: A C3 panicoid grass species.</title>
        <authorList>
            <person name="Studer A.J."/>
            <person name="Schnable J.C."/>
            <person name="Brutnell T.P."/>
        </authorList>
    </citation>
    <scope>NUCLEOTIDE SEQUENCE [LARGE SCALE GENOMIC DNA]</scope>
    <source>
        <strain evidence="3">cv. Kellogg 1175</strain>
        <tissue evidence="2">Leaf</tissue>
    </source>
</reference>
<dbReference type="AlphaFoldDB" id="A0A1E5V522"/>
<dbReference type="EMBL" id="LWDX02051587">
    <property type="protein sequence ID" value="OEL20167.1"/>
    <property type="molecule type" value="Genomic_DNA"/>
</dbReference>
<name>A0A1E5V522_9POAL</name>
<comment type="caution">
    <text evidence="2">The sequence shown here is derived from an EMBL/GenBank/DDBJ whole genome shotgun (WGS) entry which is preliminary data.</text>
</comment>
<protein>
    <submittedName>
        <fullName evidence="2">Uncharacterized protein</fullName>
    </submittedName>
</protein>